<sequence>MGIRVGKRTRDRLAAAVAVTVAAATGATVVSGQAAAKPIAAPADFNGDGYRDVVVPAPMAKVGGKDGAGVA</sequence>
<dbReference type="SUPFAM" id="SSF69318">
    <property type="entry name" value="Integrin alpha N-terminal domain"/>
    <property type="match status" value="1"/>
</dbReference>
<keyword evidence="3" id="KW-1185">Reference proteome</keyword>
<gene>
    <name evidence="2" type="ORF">GCM10022207_06310</name>
</gene>
<evidence type="ECO:0000313" key="2">
    <source>
        <dbReference type="EMBL" id="GAA3847722.1"/>
    </source>
</evidence>
<evidence type="ECO:0008006" key="4">
    <source>
        <dbReference type="Google" id="ProtNLM"/>
    </source>
</evidence>
<organism evidence="2 3">
    <name type="scientific">Streptomyces lannensis</name>
    <dbReference type="NCBI Taxonomy" id="766498"/>
    <lineage>
        <taxon>Bacteria</taxon>
        <taxon>Bacillati</taxon>
        <taxon>Actinomycetota</taxon>
        <taxon>Actinomycetes</taxon>
        <taxon>Kitasatosporales</taxon>
        <taxon>Streptomycetaceae</taxon>
        <taxon>Streptomyces</taxon>
    </lineage>
</organism>
<dbReference type="InterPro" id="IPR028994">
    <property type="entry name" value="Integrin_alpha_N"/>
</dbReference>
<evidence type="ECO:0000313" key="3">
    <source>
        <dbReference type="Proteomes" id="UP001501563"/>
    </source>
</evidence>
<comment type="caution">
    <text evidence="2">The sequence shown here is derived from an EMBL/GenBank/DDBJ whole genome shotgun (WGS) entry which is preliminary data.</text>
</comment>
<evidence type="ECO:0000256" key="1">
    <source>
        <dbReference type="ARBA" id="ARBA00022729"/>
    </source>
</evidence>
<dbReference type="InterPro" id="IPR013517">
    <property type="entry name" value="FG-GAP"/>
</dbReference>
<dbReference type="Pfam" id="PF01839">
    <property type="entry name" value="FG-GAP"/>
    <property type="match status" value="1"/>
</dbReference>
<accession>A0ABP7JMP6</accession>
<keyword evidence="1" id="KW-0732">Signal</keyword>
<reference evidence="3" key="1">
    <citation type="journal article" date="2019" name="Int. J. Syst. Evol. Microbiol.">
        <title>The Global Catalogue of Microorganisms (GCM) 10K type strain sequencing project: providing services to taxonomists for standard genome sequencing and annotation.</title>
        <authorList>
            <consortium name="The Broad Institute Genomics Platform"/>
            <consortium name="The Broad Institute Genome Sequencing Center for Infectious Disease"/>
            <person name="Wu L."/>
            <person name="Ma J."/>
        </authorList>
    </citation>
    <scope>NUCLEOTIDE SEQUENCE [LARGE SCALE GENOMIC DNA]</scope>
    <source>
        <strain evidence="3">JCM 16578</strain>
    </source>
</reference>
<dbReference type="Proteomes" id="UP001501563">
    <property type="component" value="Unassembled WGS sequence"/>
</dbReference>
<name>A0ABP7JMP6_9ACTN</name>
<protein>
    <recommendedName>
        <fullName evidence="4">VCBS repeat-containing protein</fullName>
    </recommendedName>
</protein>
<dbReference type="EMBL" id="BAAAZA010000002">
    <property type="protein sequence ID" value="GAA3847722.1"/>
    <property type="molecule type" value="Genomic_DNA"/>
</dbReference>
<proteinExistence type="predicted"/>